<dbReference type="PANTHER" id="PTHR31827">
    <property type="entry name" value="EMB|CAB89363.1"/>
    <property type="match status" value="1"/>
</dbReference>
<dbReference type="AlphaFoldDB" id="A0A7R9G4X0"/>
<dbReference type="EMBL" id="OC008713">
    <property type="protein sequence ID" value="CAD7267234.1"/>
    <property type="molecule type" value="Genomic_DNA"/>
</dbReference>
<reference evidence="2" key="1">
    <citation type="submission" date="2020-11" db="EMBL/GenBank/DDBJ databases">
        <authorList>
            <person name="Tran Van P."/>
        </authorList>
    </citation>
    <scope>NUCLEOTIDE SEQUENCE</scope>
</reference>
<organism evidence="2">
    <name type="scientific">Timema shepardi</name>
    <name type="common">Walking stick</name>
    <dbReference type="NCBI Taxonomy" id="629360"/>
    <lineage>
        <taxon>Eukaryota</taxon>
        <taxon>Metazoa</taxon>
        <taxon>Ecdysozoa</taxon>
        <taxon>Arthropoda</taxon>
        <taxon>Hexapoda</taxon>
        <taxon>Insecta</taxon>
        <taxon>Pterygota</taxon>
        <taxon>Neoptera</taxon>
        <taxon>Polyneoptera</taxon>
        <taxon>Phasmatodea</taxon>
        <taxon>Timematodea</taxon>
        <taxon>Timematoidea</taxon>
        <taxon>Timematidae</taxon>
        <taxon>Timema</taxon>
    </lineage>
</organism>
<gene>
    <name evidence="2" type="ORF">TSIB3V08_LOCUS11248</name>
</gene>
<protein>
    <submittedName>
        <fullName evidence="2">Uncharacterized protein</fullName>
    </submittedName>
</protein>
<sequence length="322" mass="35798">MDEFAFSSILKNLKVENECNPESDIMKHNEVDIETQEDMDITIKSEPDNYKSCSVKLEHITGGFLTILENIKVDTNTHEDVDTPIKSEMEYFKPCFVMLERLSDTFITTGKHIKNNKRKLNCPSLLGQVQGGGRCIKHGGTRSKVTCNAEGCSKWALTGGRCMRHGGSTISRKCNEEGCSKQAQGGVDSPRAEHNHHPSSPLRTKTELSQEVNRKLTSTKRVDRRSSCCVCSPPLSCCAFKEILVLSGDDTTMGQHKDIKGLTLTVSVSQTIASQRRRKNPATGDHGVLGMGSATTPPRRIFIEFISLEATDIYWNFLFHAK</sequence>
<name>A0A7R9G4X0_TIMSH</name>
<evidence type="ECO:0000256" key="1">
    <source>
        <dbReference type="SAM" id="MobiDB-lite"/>
    </source>
</evidence>
<feature type="region of interest" description="Disordered" evidence="1">
    <location>
        <begin position="181"/>
        <end position="212"/>
    </location>
</feature>
<accession>A0A7R9G4X0</accession>
<dbReference type="PANTHER" id="PTHR31827:SF1">
    <property type="entry name" value="EMB|CAB89363.1"/>
    <property type="match status" value="1"/>
</dbReference>
<proteinExistence type="predicted"/>
<evidence type="ECO:0000313" key="2">
    <source>
        <dbReference type="EMBL" id="CAD7267234.1"/>
    </source>
</evidence>